<keyword evidence="2" id="KW-0378">Hydrolase</keyword>
<comment type="caution">
    <text evidence="2">The sequence shown here is derived from an EMBL/GenBank/DDBJ whole genome shotgun (WGS) entry which is preliminary data.</text>
</comment>
<proteinExistence type="predicted"/>
<evidence type="ECO:0000313" key="2">
    <source>
        <dbReference type="EMBL" id="RMJ02752.1"/>
    </source>
</evidence>
<dbReference type="CDD" id="cd00077">
    <property type="entry name" value="HDc"/>
    <property type="match status" value="1"/>
</dbReference>
<dbReference type="PROSITE" id="PS51832">
    <property type="entry name" value="HD_GYP"/>
    <property type="match status" value="1"/>
</dbReference>
<reference evidence="2 3" key="1">
    <citation type="submission" date="2018-08" db="EMBL/GenBank/DDBJ databases">
        <title>Whole Genome Sequence of the Moderate Halophilic Marine Bacterium Marinobacter litoralis Sw-45.</title>
        <authorList>
            <person name="Musa H."/>
        </authorList>
    </citation>
    <scope>NUCLEOTIDE SEQUENCE [LARGE SCALE GENOMIC DNA]</scope>
    <source>
        <strain evidence="2 3">Sw-45</strain>
    </source>
</reference>
<dbReference type="PANTHER" id="PTHR43155">
    <property type="entry name" value="CYCLIC DI-GMP PHOSPHODIESTERASE PA4108-RELATED"/>
    <property type="match status" value="1"/>
</dbReference>
<dbReference type="Proteomes" id="UP000265903">
    <property type="component" value="Unassembled WGS sequence"/>
</dbReference>
<feature type="domain" description="HD-GYP" evidence="1">
    <location>
        <begin position="107"/>
        <end position="307"/>
    </location>
</feature>
<protein>
    <submittedName>
        <fullName evidence="2">Cyclic di-GMP phosphodiesterase response regulator RpfG</fullName>
        <ecNumber evidence="2">3.1.4.52</ecNumber>
    </submittedName>
</protein>
<dbReference type="EC" id="3.1.4.52" evidence="2"/>
<dbReference type="InterPro" id="IPR037522">
    <property type="entry name" value="HD_GYP_dom"/>
</dbReference>
<dbReference type="RefSeq" id="WP_114334981.1">
    <property type="nucleotide sequence ID" value="NZ_QMDL01000003.1"/>
</dbReference>
<dbReference type="OrthoDB" id="9764808at2"/>
<dbReference type="PANTHER" id="PTHR43155:SF2">
    <property type="entry name" value="CYCLIC DI-GMP PHOSPHODIESTERASE PA4108"/>
    <property type="match status" value="1"/>
</dbReference>
<sequence length="375" mass="41794">MTSLVRIAPGALVIGKPLPWDVYDVDGNVLLRQGYIIHSDAQVEQLYERGQFKPIAPRPRKLEQHTDERPCNPFAEYAELLATLETTLSAVASRAPSAKSRLLGSARMLERICKQAPDATLALVHLYSVNPNIYEQTLFYGILSHFIARQFNLEHKRTTSLVVSALTANLALIPVADQLNASNHVLTAEQRAVIRKHPERAVEALRAAGISNTRILQCIMQHHEKADGSGYPAGLTGSDILPEAEILALAERYVAMITKRAYRDRMDVAAARKLLHTLSNGQFRPSIPRALLEILGDYPPGVLVRLANDEIGVVKKRPEGHRGAVVSSIISPRGQRYTGTFERNTYEPEYAIIRFEDTEVMPSMDFSLIWGFRNL</sequence>
<dbReference type="AlphaFoldDB" id="A0A3M2RBT3"/>
<dbReference type="SUPFAM" id="SSF109604">
    <property type="entry name" value="HD-domain/PDEase-like"/>
    <property type="match status" value="1"/>
</dbReference>
<dbReference type="InterPro" id="IPR003607">
    <property type="entry name" value="HD/PDEase_dom"/>
</dbReference>
<gene>
    <name evidence="2" type="primary">rpfG_1</name>
    <name evidence="2" type="ORF">DOQ08_02216</name>
</gene>
<organism evidence="2 3">
    <name type="scientific">Marinobacter litoralis</name>
    <dbReference type="NCBI Taxonomy" id="187981"/>
    <lineage>
        <taxon>Bacteria</taxon>
        <taxon>Pseudomonadati</taxon>
        <taxon>Pseudomonadota</taxon>
        <taxon>Gammaproteobacteria</taxon>
        <taxon>Pseudomonadales</taxon>
        <taxon>Marinobacteraceae</taxon>
        <taxon>Marinobacter</taxon>
    </lineage>
</organism>
<dbReference type="Pfam" id="PF13487">
    <property type="entry name" value="HD_5"/>
    <property type="match status" value="1"/>
</dbReference>
<dbReference type="Gene3D" id="1.10.3210.10">
    <property type="entry name" value="Hypothetical protein af1432"/>
    <property type="match status" value="1"/>
</dbReference>
<evidence type="ECO:0000313" key="3">
    <source>
        <dbReference type="Proteomes" id="UP000265903"/>
    </source>
</evidence>
<name>A0A3M2RBT3_9GAMM</name>
<accession>A0A3M2RBT3</accession>
<keyword evidence="3" id="KW-1185">Reference proteome</keyword>
<dbReference type="EMBL" id="QMDL01000003">
    <property type="protein sequence ID" value="RMJ02752.1"/>
    <property type="molecule type" value="Genomic_DNA"/>
</dbReference>
<dbReference type="GO" id="GO:0071111">
    <property type="term" value="F:cyclic-guanylate-specific phosphodiesterase activity"/>
    <property type="evidence" value="ECO:0007669"/>
    <property type="project" value="UniProtKB-EC"/>
</dbReference>
<evidence type="ECO:0000259" key="1">
    <source>
        <dbReference type="PROSITE" id="PS51832"/>
    </source>
</evidence>